<dbReference type="PANTHER" id="PTHR11533:SF276">
    <property type="entry name" value="GLUTAMYL AMINOPEPTIDASE"/>
    <property type="match status" value="1"/>
</dbReference>
<dbReference type="Gene3D" id="2.60.40.1730">
    <property type="entry name" value="tricorn interacting facor f3 domain"/>
    <property type="match status" value="1"/>
</dbReference>
<evidence type="ECO:0000256" key="21">
    <source>
        <dbReference type="ARBA" id="ARBA00023288"/>
    </source>
</evidence>
<evidence type="ECO:0000259" key="25">
    <source>
        <dbReference type="Pfam" id="PF17900"/>
    </source>
</evidence>
<dbReference type="InterPro" id="IPR045357">
    <property type="entry name" value="Aminopeptidase_N-like_N"/>
</dbReference>
<dbReference type="Gene3D" id="1.25.50.20">
    <property type="match status" value="1"/>
</dbReference>
<evidence type="ECO:0000256" key="22">
    <source>
        <dbReference type="RuleBase" id="RU364040"/>
    </source>
</evidence>
<evidence type="ECO:0000256" key="1">
    <source>
        <dbReference type="ARBA" id="ARBA00001703"/>
    </source>
</evidence>
<feature type="domain" description="Aminopeptidase N-like N-terminal" evidence="25">
    <location>
        <begin position="31"/>
        <end position="219"/>
    </location>
</feature>
<dbReference type="Pfam" id="PF11838">
    <property type="entry name" value="ERAP1_C"/>
    <property type="match status" value="1"/>
</dbReference>
<reference evidence="26 27" key="1">
    <citation type="submission" date="2023-09" db="EMBL/GenBank/DDBJ databases">
        <title>Nesidiocoris tenuis whole genome shotgun sequence.</title>
        <authorList>
            <person name="Shibata T."/>
            <person name="Shimoda M."/>
            <person name="Kobayashi T."/>
            <person name="Uehara T."/>
        </authorList>
    </citation>
    <scope>NUCLEOTIDE SEQUENCE [LARGE SCALE GENOMIC DNA]</scope>
    <source>
        <strain evidence="26 27">Japan</strain>
    </source>
</reference>
<evidence type="ECO:0000256" key="20">
    <source>
        <dbReference type="ARBA" id="ARBA00023180"/>
    </source>
</evidence>
<dbReference type="GO" id="GO:0004177">
    <property type="term" value="F:aminopeptidase activity"/>
    <property type="evidence" value="ECO:0007669"/>
    <property type="project" value="UniProtKB-KW"/>
</dbReference>
<evidence type="ECO:0000256" key="3">
    <source>
        <dbReference type="ARBA" id="ARBA00004609"/>
    </source>
</evidence>
<evidence type="ECO:0000256" key="10">
    <source>
        <dbReference type="ARBA" id="ARBA00022692"/>
    </source>
</evidence>
<keyword evidence="13 22" id="KW-0862">Zinc</keyword>
<evidence type="ECO:0000256" key="7">
    <source>
        <dbReference type="ARBA" id="ARBA00022475"/>
    </source>
</evidence>
<name>A0ABN7AIM0_9HEMI</name>
<keyword evidence="16" id="KW-1133">Transmembrane helix</keyword>
<evidence type="ECO:0000256" key="18">
    <source>
        <dbReference type="ARBA" id="ARBA00023136"/>
    </source>
</evidence>
<evidence type="ECO:0000313" key="27">
    <source>
        <dbReference type="Proteomes" id="UP001307889"/>
    </source>
</evidence>
<dbReference type="Pfam" id="PF01433">
    <property type="entry name" value="Peptidase_M1"/>
    <property type="match status" value="1"/>
</dbReference>
<dbReference type="CDD" id="cd09601">
    <property type="entry name" value="M1_APN-Q_like"/>
    <property type="match status" value="1"/>
</dbReference>
<proteinExistence type="inferred from homology"/>
<dbReference type="PANTHER" id="PTHR11533">
    <property type="entry name" value="PROTEASE M1 ZINC METALLOPROTEASE"/>
    <property type="match status" value="1"/>
</dbReference>
<evidence type="ECO:0000256" key="2">
    <source>
        <dbReference type="ARBA" id="ARBA00004401"/>
    </source>
</evidence>
<evidence type="ECO:0000256" key="19">
    <source>
        <dbReference type="ARBA" id="ARBA00023157"/>
    </source>
</evidence>
<keyword evidence="20" id="KW-0325">Glycoprotein</keyword>
<dbReference type="InterPro" id="IPR050344">
    <property type="entry name" value="Peptidase_M1_aminopeptidases"/>
</dbReference>
<dbReference type="InterPro" id="IPR001930">
    <property type="entry name" value="Peptidase_M1"/>
</dbReference>
<organism evidence="26 27">
    <name type="scientific">Nesidiocoris tenuis</name>
    <dbReference type="NCBI Taxonomy" id="355587"/>
    <lineage>
        <taxon>Eukaryota</taxon>
        <taxon>Metazoa</taxon>
        <taxon>Ecdysozoa</taxon>
        <taxon>Arthropoda</taxon>
        <taxon>Hexapoda</taxon>
        <taxon>Insecta</taxon>
        <taxon>Pterygota</taxon>
        <taxon>Neoptera</taxon>
        <taxon>Paraneoptera</taxon>
        <taxon>Hemiptera</taxon>
        <taxon>Heteroptera</taxon>
        <taxon>Panheteroptera</taxon>
        <taxon>Cimicomorpha</taxon>
        <taxon>Miridae</taxon>
        <taxon>Dicyphina</taxon>
        <taxon>Nesidiocoris</taxon>
    </lineage>
</organism>
<keyword evidence="11 22" id="KW-0479">Metal-binding</keyword>
<evidence type="ECO:0000259" key="23">
    <source>
        <dbReference type="Pfam" id="PF01433"/>
    </source>
</evidence>
<keyword evidence="6 22" id="KW-0031">Aminopeptidase</keyword>
<dbReference type="EC" id="3.4.11.-" evidence="22"/>
<keyword evidence="21" id="KW-0449">Lipoprotein</keyword>
<dbReference type="InterPro" id="IPR034016">
    <property type="entry name" value="M1_APN-typ"/>
</dbReference>
<evidence type="ECO:0000256" key="6">
    <source>
        <dbReference type="ARBA" id="ARBA00022438"/>
    </source>
</evidence>
<dbReference type="EMBL" id="AP028911">
    <property type="protein sequence ID" value="BES92106.1"/>
    <property type="molecule type" value="Genomic_DNA"/>
</dbReference>
<dbReference type="Gene3D" id="2.60.40.1910">
    <property type="match status" value="1"/>
</dbReference>
<comment type="similarity">
    <text evidence="4 22">Belongs to the peptidase M1 family.</text>
</comment>
<sequence length="899" mass="102439">MISTTLVQLESFLVLIIQPWESNPLLPKDVVPRHYDIFLDPQIEAGTFSGSVKIALDVLSAKDHVILHSKFLTVSSSRLFTADETEVPVKSAFEHAPNEFWVVQLSKNIDPGKYSLRLDFNGSLVGRLEGFYRSTYKRKDGTTRYLAATKFEPTYARRAFPCFDEPSFKASFSTKLVRPAIGGYIALSNMDQIGEESDAPIKGRVTVSFAQTPLMSTYLACFIVCDFPHLPSVNIESSGTKLTVYAREEQLHAANHALKVATDALGYFNKYFEMKYPLPKLDLIAVPDFVSGAMENWGLITFRESMMLAEPTAAASDLLSTANTISHELAHMWFGDIVTMGWWDDLWLNEGFATFLANHVTTLLMPSFPGQATFALNYLQYVMVDDAAVSSHPIIRHVSKPDQITEAFDAISYQKGSSVLRMIENFDPEGFRRAVVVYLDAHKYGNANTSDLWSKLDIEYKQVKNVSRMLDTWTKQMGFPIVAAERKGNSLILKQIRCLSNINVPYDKSSSKYGYKWDIPIKYITSASKEPKSLVMKMEEETVEEPVPADAKWFKLNADQVGFYRVNYTEAEWKNLQNILTENPNVMSSIDRANLMDDAFALAKAGYINYEIPLQLISYFKVGQEKDWAPWETLNKYFSRLKDLLYSSEEASRDLKTYMENLVIPSLHEGLWDIKTDASPHDRYVKSTIVSLACKIGVDQSLSKVNQLYNDWIEGKAIPPIDIKSIVYSYGMKGPNLRNNWMHIWNRYQVESEPLEKEILREALESVTDPELIHQLLEFAKNESLIRSQDYFLVVFGLSKTPEGNAVIWEWARNNWDYLLNRFTLNHRQFGRLLPVLATRFFTEQRLKELTDLIEKYPEAGAGAAGRLKAVEVTKANIVLYKEYQPVIKQILKKLVNDV</sequence>
<gene>
    <name evidence="26" type="ORF">NTJ_04914</name>
</gene>
<comment type="subcellular location">
    <subcellularLocation>
        <location evidence="3">Cell membrane</location>
        <topology evidence="3">Lipid-anchor</topology>
        <topology evidence="3">GPI-anchor</topology>
    </subcellularLocation>
    <subcellularLocation>
        <location evidence="2">Cell membrane</location>
        <topology evidence="2">Single-pass type II membrane protein</topology>
    </subcellularLocation>
</comment>
<keyword evidence="17 22" id="KW-0482">Metalloprotease</keyword>
<dbReference type="InterPro" id="IPR024571">
    <property type="entry name" value="ERAP1-like_C_dom"/>
</dbReference>
<evidence type="ECO:0000256" key="14">
    <source>
        <dbReference type="ARBA" id="ARBA00022837"/>
    </source>
</evidence>
<dbReference type="SUPFAM" id="SSF63737">
    <property type="entry name" value="Leukotriene A4 hydrolase N-terminal domain"/>
    <property type="match status" value="1"/>
</dbReference>
<keyword evidence="9 22" id="KW-0645">Protease</keyword>
<evidence type="ECO:0000256" key="13">
    <source>
        <dbReference type="ARBA" id="ARBA00022833"/>
    </source>
</evidence>
<evidence type="ECO:0000256" key="11">
    <source>
        <dbReference type="ARBA" id="ARBA00022723"/>
    </source>
</evidence>
<keyword evidence="19" id="KW-1015">Disulfide bond</keyword>
<dbReference type="InterPro" id="IPR042097">
    <property type="entry name" value="Aminopeptidase_N-like_N_sf"/>
</dbReference>
<evidence type="ECO:0000259" key="24">
    <source>
        <dbReference type="Pfam" id="PF11838"/>
    </source>
</evidence>
<keyword evidence="12 22" id="KW-0378">Hydrolase</keyword>
<feature type="domain" description="Peptidase M1 membrane alanine aminopeptidase" evidence="23">
    <location>
        <begin position="257"/>
        <end position="473"/>
    </location>
</feature>
<dbReference type="Pfam" id="PF17900">
    <property type="entry name" value="Peptidase_M1_N"/>
    <property type="match status" value="1"/>
</dbReference>
<keyword evidence="10" id="KW-0812">Transmembrane</keyword>
<dbReference type="InterPro" id="IPR027268">
    <property type="entry name" value="Peptidase_M4/M1_CTD_sf"/>
</dbReference>
<comment type="cofactor">
    <cofactor evidence="22">
        <name>Zn(2+)</name>
        <dbReference type="ChEBI" id="CHEBI:29105"/>
    </cofactor>
    <text evidence="22">Binds 1 zinc ion per subunit.</text>
</comment>
<evidence type="ECO:0000256" key="8">
    <source>
        <dbReference type="ARBA" id="ARBA00022622"/>
    </source>
</evidence>
<evidence type="ECO:0000256" key="15">
    <source>
        <dbReference type="ARBA" id="ARBA00022968"/>
    </source>
</evidence>
<keyword evidence="7" id="KW-1003">Cell membrane</keyword>
<keyword evidence="27" id="KW-1185">Reference proteome</keyword>
<accession>A0ABN7AIM0</accession>
<keyword evidence="8" id="KW-0336">GPI-anchor</keyword>
<dbReference type="InterPro" id="IPR014782">
    <property type="entry name" value="Peptidase_M1_dom"/>
</dbReference>
<keyword evidence="15" id="KW-0735">Signal-anchor</keyword>
<feature type="domain" description="ERAP1-like C-terminal" evidence="24">
    <location>
        <begin position="553"/>
        <end position="863"/>
    </location>
</feature>
<evidence type="ECO:0000256" key="12">
    <source>
        <dbReference type="ARBA" id="ARBA00022801"/>
    </source>
</evidence>
<keyword evidence="18" id="KW-0472">Membrane</keyword>
<dbReference type="Proteomes" id="UP001307889">
    <property type="component" value="Chromosome 3"/>
</dbReference>
<dbReference type="PRINTS" id="PR00756">
    <property type="entry name" value="ALADIPTASE"/>
</dbReference>
<comment type="subunit">
    <text evidence="5">Homodimer; disulfide-linked.</text>
</comment>
<dbReference type="SUPFAM" id="SSF55486">
    <property type="entry name" value="Metalloproteases ('zincins'), catalytic domain"/>
    <property type="match status" value="1"/>
</dbReference>
<evidence type="ECO:0000256" key="5">
    <source>
        <dbReference type="ARBA" id="ARBA00011748"/>
    </source>
</evidence>
<protein>
    <recommendedName>
        <fullName evidence="22">Aminopeptidase</fullName>
        <ecNumber evidence="22">3.4.11.-</ecNumber>
    </recommendedName>
</protein>
<dbReference type="Gene3D" id="1.10.390.10">
    <property type="entry name" value="Neutral Protease Domain 2"/>
    <property type="match status" value="1"/>
</dbReference>
<evidence type="ECO:0000313" key="26">
    <source>
        <dbReference type="EMBL" id="BES92106.1"/>
    </source>
</evidence>
<evidence type="ECO:0000256" key="16">
    <source>
        <dbReference type="ARBA" id="ARBA00022989"/>
    </source>
</evidence>
<comment type="catalytic activity">
    <reaction evidence="1">
        <text>Release of N-terminal glutamate (and to a lesser extent aspartate) from a peptide.</text>
        <dbReference type="EC" id="3.4.11.7"/>
    </reaction>
</comment>
<evidence type="ECO:0000256" key="17">
    <source>
        <dbReference type="ARBA" id="ARBA00023049"/>
    </source>
</evidence>
<keyword evidence="14" id="KW-0106">Calcium</keyword>
<evidence type="ECO:0000256" key="9">
    <source>
        <dbReference type="ARBA" id="ARBA00022670"/>
    </source>
</evidence>
<evidence type="ECO:0000256" key="4">
    <source>
        <dbReference type="ARBA" id="ARBA00010136"/>
    </source>
</evidence>